<accession>A0A177T932</accession>
<comment type="caution">
    <text evidence="2">The sequence shown here is derived from an EMBL/GenBank/DDBJ whole genome shotgun (WGS) entry which is preliminary data.</text>
</comment>
<dbReference type="InterPro" id="IPR012816">
    <property type="entry name" value="NADAR"/>
</dbReference>
<dbReference type="AlphaFoldDB" id="A0A177T932"/>
<keyword evidence="3" id="KW-1185">Reference proteome</keyword>
<evidence type="ECO:0000259" key="1">
    <source>
        <dbReference type="Pfam" id="PF08719"/>
    </source>
</evidence>
<protein>
    <recommendedName>
        <fullName evidence="1">NADAR domain-containing protein</fullName>
    </recommendedName>
</protein>
<organism evidence="2 3">
    <name type="scientific">Tilletia indica</name>
    <dbReference type="NCBI Taxonomy" id="43049"/>
    <lineage>
        <taxon>Eukaryota</taxon>
        <taxon>Fungi</taxon>
        <taxon>Dikarya</taxon>
        <taxon>Basidiomycota</taxon>
        <taxon>Ustilaginomycotina</taxon>
        <taxon>Exobasidiomycetes</taxon>
        <taxon>Tilletiales</taxon>
        <taxon>Tilletiaceae</taxon>
        <taxon>Tilletia</taxon>
    </lineage>
</organism>
<dbReference type="CDD" id="cd15457">
    <property type="entry name" value="NADAR"/>
    <property type="match status" value="1"/>
</dbReference>
<dbReference type="InterPro" id="IPR037238">
    <property type="entry name" value="YbiA-like_sf"/>
</dbReference>
<sequence>MADIEVISTSELSSERSVTPTIDTDPLTPQIFFGIETEPFFFLSPLFPSRISTSHFEFPNAEAAFQASKFAHNPELQSDITKTVCAKDAIEKANRWTNHISVDWEEHRIPVMKSVQMLKYAQNIQLQARLLQTGDAHLIYKSETDSFFGSGNDGQGLNHLGRILMEIRSFFKAYLGTGSLCLPRCIDLVTPPTRSVIWGPNIASEAWYPRESNALKEIAIEPAIADAPAGASAFLHSIVHGDKPWTLEVLVQLREEVKEGAEGPWVRICQDHGYGYHHSNQVVEIRLSSEHLKSSLMIDGGIYIYGFPLELRRCYVETYKHAALITLLPSGGGAHSGPEYKLIFTLWKE</sequence>
<evidence type="ECO:0000313" key="3">
    <source>
        <dbReference type="Proteomes" id="UP000077521"/>
    </source>
</evidence>
<dbReference type="EMBL" id="LWDF02000225">
    <property type="protein sequence ID" value="KAE8251942.1"/>
    <property type="molecule type" value="Genomic_DNA"/>
</dbReference>
<evidence type="ECO:0000313" key="2">
    <source>
        <dbReference type="EMBL" id="KAE8251942.1"/>
    </source>
</evidence>
<name>A0A177T932_9BASI</name>
<reference evidence="2" key="2">
    <citation type="journal article" date="2019" name="IMA Fungus">
        <title>Genome sequencing and comparison of five Tilletia species to identify candidate genes for the detection of regulated species infecting wheat.</title>
        <authorList>
            <person name="Nguyen H.D.T."/>
            <person name="Sultana T."/>
            <person name="Kesanakurti P."/>
            <person name="Hambleton S."/>
        </authorList>
    </citation>
    <scope>NUCLEOTIDE SEQUENCE</scope>
    <source>
        <strain evidence="2">DAOMC 236416</strain>
    </source>
</reference>
<reference evidence="2" key="1">
    <citation type="submission" date="2016-04" db="EMBL/GenBank/DDBJ databases">
        <authorList>
            <person name="Nguyen H.D."/>
            <person name="Samba Siva P."/>
            <person name="Cullis J."/>
            <person name="Levesque C.A."/>
            <person name="Hambleton S."/>
        </authorList>
    </citation>
    <scope>NUCLEOTIDE SEQUENCE</scope>
    <source>
        <strain evidence="2">DAOMC 236416</strain>
    </source>
</reference>
<dbReference type="SUPFAM" id="SSF143990">
    <property type="entry name" value="YbiA-like"/>
    <property type="match status" value="1"/>
</dbReference>
<dbReference type="Proteomes" id="UP000077521">
    <property type="component" value="Unassembled WGS sequence"/>
</dbReference>
<gene>
    <name evidence="2" type="ORF">A4X13_0g3783</name>
</gene>
<feature type="domain" description="NADAR" evidence="1">
    <location>
        <begin position="37"/>
        <end position="169"/>
    </location>
</feature>
<dbReference type="Gene3D" id="1.10.357.40">
    <property type="entry name" value="YbiA-like"/>
    <property type="match status" value="1"/>
</dbReference>
<dbReference type="Pfam" id="PF08719">
    <property type="entry name" value="NADAR"/>
    <property type="match status" value="1"/>
</dbReference>
<proteinExistence type="predicted"/>